<feature type="compositionally biased region" description="Low complexity" evidence="1">
    <location>
        <begin position="54"/>
        <end position="80"/>
    </location>
</feature>
<proteinExistence type="predicted"/>
<name>A0A1C1CFQ1_9EURO</name>
<dbReference type="AlphaFoldDB" id="A0A1C1CFQ1"/>
<feature type="region of interest" description="Disordered" evidence="1">
    <location>
        <begin position="213"/>
        <end position="268"/>
    </location>
</feature>
<feature type="region of interest" description="Disordered" evidence="1">
    <location>
        <begin position="541"/>
        <end position="563"/>
    </location>
</feature>
<feature type="compositionally biased region" description="Basic residues" evidence="1">
    <location>
        <begin position="22"/>
        <end position="31"/>
    </location>
</feature>
<feature type="compositionally biased region" description="Polar residues" evidence="1">
    <location>
        <begin position="239"/>
        <end position="248"/>
    </location>
</feature>
<evidence type="ECO:0000313" key="2">
    <source>
        <dbReference type="EMBL" id="OCT47353.1"/>
    </source>
</evidence>
<feature type="compositionally biased region" description="Basic and acidic residues" evidence="1">
    <location>
        <begin position="354"/>
        <end position="363"/>
    </location>
</feature>
<feature type="region of interest" description="Disordered" evidence="1">
    <location>
        <begin position="478"/>
        <end position="527"/>
    </location>
</feature>
<feature type="compositionally biased region" description="Low complexity" evidence="1">
    <location>
        <begin position="735"/>
        <end position="750"/>
    </location>
</feature>
<gene>
    <name evidence="2" type="ORF">CLCR_02264</name>
</gene>
<dbReference type="eggNOG" id="ENOG502T5CC">
    <property type="taxonomic scope" value="Eukaryota"/>
</dbReference>
<dbReference type="VEuPathDB" id="FungiDB:G647_02083"/>
<accession>A0A1C1CFQ1</accession>
<feature type="compositionally biased region" description="Basic and acidic residues" evidence="1">
    <location>
        <begin position="333"/>
        <end position="342"/>
    </location>
</feature>
<reference evidence="3" key="1">
    <citation type="submission" date="2015-07" db="EMBL/GenBank/DDBJ databases">
        <authorList>
            <person name="Teixeira M.M."/>
            <person name="Souza R.C."/>
            <person name="Almeida L.G."/>
            <person name="Vicente V.A."/>
            <person name="de Hoog S."/>
            <person name="Bocca A.L."/>
            <person name="de Almeida S.R."/>
            <person name="Vasconcelos A.T."/>
            <person name="Felipe M.S."/>
        </authorList>
    </citation>
    <scope>NUCLEOTIDE SEQUENCE [LARGE SCALE GENOMIC DNA]</scope>
    <source>
        <strain evidence="3">KSF</strain>
    </source>
</reference>
<evidence type="ECO:0000313" key="3">
    <source>
        <dbReference type="Proteomes" id="UP000094526"/>
    </source>
</evidence>
<feature type="compositionally biased region" description="Basic and acidic residues" evidence="1">
    <location>
        <begin position="224"/>
        <end position="235"/>
    </location>
</feature>
<feature type="region of interest" description="Disordered" evidence="1">
    <location>
        <begin position="810"/>
        <end position="839"/>
    </location>
</feature>
<comment type="caution">
    <text evidence="2">The sequence shown here is derived from an EMBL/GenBank/DDBJ whole genome shotgun (WGS) entry which is preliminary data.</text>
</comment>
<feature type="compositionally biased region" description="Polar residues" evidence="1">
    <location>
        <begin position="213"/>
        <end position="222"/>
    </location>
</feature>
<feature type="region of interest" description="Disordered" evidence="1">
    <location>
        <begin position="713"/>
        <end position="750"/>
    </location>
</feature>
<dbReference type="EMBL" id="LGRB01000014">
    <property type="protein sequence ID" value="OCT47353.1"/>
    <property type="molecule type" value="Genomic_DNA"/>
</dbReference>
<organism evidence="2 3">
    <name type="scientific">Cladophialophora carrionii</name>
    <dbReference type="NCBI Taxonomy" id="86049"/>
    <lineage>
        <taxon>Eukaryota</taxon>
        <taxon>Fungi</taxon>
        <taxon>Dikarya</taxon>
        <taxon>Ascomycota</taxon>
        <taxon>Pezizomycotina</taxon>
        <taxon>Eurotiomycetes</taxon>
        <taxon>Chaetothyriomycetidae</taxon>
        <taxon>Chaetothyriales</taxon>
        <taxon>Herpotrichiellaceae</taxon>
        <taxon>Cladophialophora</taxon>
    </lineage>
</organism>
<sequence length="839" mass="90511">MPTMAPTAHPSDDFDMAKLQKTLKQRQRHAVRNSAHVAKLTPAEIRSLNNGALASRTGSQSSAKSTSSPARSRRSTNATPPATPDEPPAYQPQAHRNPVSRNNSFNIPTPPHTPSGHRRSSQSSTHGHHHHGHGFSHGHASGVIHAPRPRGSVQAAFMSGNGISSRPSSSGSSTYRGLPTYRGPEVTRTGSVNMLQYPSHQIVNNPLSYFSRPRQSQISTSPELAKRGSSDRSIEQAHTLLNTRANSLPNVSAPSSRPPSPPRLTDSPVSIIVDGTHKFPAFEAAHDPHNQPKIQGGEEDAQIETETAVVGNLPKATSTVSEPNPKDIPVPESPKKEKDKQRRFTIHAALFGGDKLHHESPEKKLKKLRRRTLSLPQDEVSAEPPKNESVPAPPLGEPAADGAAVESGDFATHPVVRPLSLTIPDGHKGKEKDITSAPVYARCSCCGRLKRPHGFNSELSPVLENENLRTNFSFEIERTSGSSARRSSDASRDKFTPILPMQVGQNETRQASIEPYNGPPEPQPEQLQHTGEIDMEIAASSPVRQPLRQKNASPIKSKRNSAPPGFVRFASLHGKRNGSTGPIFEEDEEVELKADEHQPLMIEQADMADYTIQTRDFATMSQAGAADHEIAMDRPDLQVSSAARAIVEPFSAAVPNHMQLMTAGLMERTPLENPLAAVSSDTFVAPAQGKAPAGEDQPSRQDISQLLHRASIVDQPQAEPLISDESDVLEKESPRPISTTESPTSTTTTTTVTIITPTSATTATSTSMATSVAAPWEQELSASYLGGTNAMDLSLRPKFSFESMRSAIEVAEKEKDKDPASKATGKRKSALPGWMGVKA</sequence>
<evidence type="ECO:0000256" key="1">
    <source>
        <dbReference type="SAM" id="MobiDB-lite"/>
    </source>
</evidence>
<dbReference type="OrthoDB" id="4160512at2759"/>
<dbReference type="VEuPathDB" id="FungiDB:CLCR_02264"/>
<feature type="compositionally biased region" description="Low complexity" evidence="1">
    <location>
        <begin position="159"/>
        <end position="173"/>
    </location>
</feature>
<dbReference type="Proteomes" id="UP000094526">
    <property type="component" value="Unassembled WGS sequence"/>
</dbReference>
<protein>
    <submittedName>
        <fullName evidence="2">Uncharacterized protein</fullName>
    </submittedName>
</protein>
<feature type="compositionally biased region" description="Basic residues" evidence="1">
    <location>
        <begin position="115"/>
        <end position="136"/>
    </location>
</feature>
<feature type="region of interest" description="Disordered" evidence="1">
    <location>
        <begin position="22"/>
        <end position="184"/>
    </location>
</feature>
<feature type="compositionally biased region" description="Basic and acidic residues" evidence="1">
    <location>
        <begin position="810"/>
        <end position="820"/>
    </location>
</feature>
<keyword evidence="3" id="KW-1185">Reference proteome</keyword>
<feature type="compositionally biased region" description="Basic and acidic residues" evidence="1">
    <location>
        <begin position="486"/>
        <end position="495"/>
    </location>
</feature>
<feature type="region of interest" description="Disordered" evidence="1">
    <location>
        <begin position="313"/>
        <end position="402"/>
    </location>
</feature>
<feature type="compositionally biased region" description="Pro residues" evidence="1">
    <location>
        <begin position="81"/>
        <end position="90"/>
    </location>
</feature>